<evidence type="ECO:0008006" key="4">
    <source>
        <dbReference type="Google" id="ProtNLM"/>
    </source>
</evidence>
<name>F5RD28_METUF</name>
<sequence length="98" mass="11177">MKVSIHPGADRDLTDAFRFYRSEAGSRVAGRFLAEFERVTKLLAEYPDLGTPTGADRRAYPLVGFPYAVIIYCRKDYGLQVLVVRYQSRHPAHGERRS</sequence>
<evidence type="ECO:0000313" key="3">
    <source>
        <dbReference type="Proteomes" id="UP000005019"/>
    </source>
</evidence>
<keyword evidence="3" id="KW-1185">Reference proteome</keyword>
<gene>
    <name evidence="2" type="ORF">METUNv1_02186</name>
</gene>
<evidence type="ECO:0000256" key="1">
    <source>
        <dbReference type="ARBA" id="ARBA00022649"/>
    </source>
</evidence>
<dbReference type="OrthoDB" id="278204at2"/>
<protein>
    <recommendedName>
        <fullName evidence="4">Plasmid stabilization system</fullName>
    </recommendedName>
</protein>
<dbReference type="AlphaFoldDB" id="F5RD28"/>
<dbReference type="EMBL" id="AFHG01000050">
    <property type="protein sequence ID" value="EGK71499.1"/>
    <property type="molecule type" value="Genomic_DNA"/>
</dbReference>
<accession>F5RD28</accession>
<dbReference type="Pfam" id="PF05016">
    <property type="entry name" value="ParE_toxin"/>
    <property type="match status" value="1"/>
</dbReference>
<comment type="caution">
    <text evidence="2">The sequence shown here is derived from an EMBL/GenBank/DDBJ whole genome shotgun (WGS) entry which is preliminary data.</text>
</comment>
<keyword evidence="1" id="KW-1277">Toxin-antitoxin system</keyword>
<dbReference type="Proteomes" id="UP000005019">
    <property type="component" value="Unassembled WGS sequence"/>
</dbReference>
<dbReference type="InterPro" id="IPR035093">
    <property type="entry name" value="RelE/ParE_toxin_dom_sf"/>
</dbReference>
<evidence type="ECO:0000313" key="2">
    <source>
        <dbReference type="EMBL" id="EGK71499.1"/>
    </source>
</evidence>
<dbReference type="Gene3D" id="3.30.2310.20">
    <property type="entry name" value="RelE-like"/>
    <property type="match status" value="1"/>
</dbReference>
<dbReference type="RefSeq" id="WP_008061575.1">
    <property type="nucleotide sequence ID" value="NZ_AFHG01000050.1"/>
</dbReference>
<proteinExistence type="predicted"/>
<dbReference type="InterPro" id="IPR007712">
    <property type="entry name" value="RelE/ParE_toxin"/>
</dbReference>
<reference evidence="2 3" key="1">
    <citation type="journal article" date="2011" name="J. Bacteriol.">
        <title>Genome sequence of Methyloversatilis universalis FAM5T, a methylotrophic representative of the order Rhodocyclales.</title>
        <authorList>
            <person name="Kittichotirat W."/>
            <person name="Good N.M."/>
            <person name="Hall R."/>
            <person name="Bringel F."/>
            <person name="Lajus A."/>
            <person name="Medigue C."/>
            <person name="Smalley N.E."/>
            <person name="Beck D."/>
            <person name="Bumgarner R."/>
            <person name="Vuilleumier S."/>
            <person name="Kalyuzhnaya M.G."/>
        </authorList>
    </citation>
    <scope>NUCLEOTIDE SEQUENCE [LARGE SCALE GENOMIC DNA]</scope>
    <source>
        <strain evidence="3">ATCC BAA-1314 / JCM 13912 / FAM5</strain>
    </source>
</reference>
<dbReference type="STRING" id="1000565.METUNv1_02186"/>
<organism evidence="2 3">
    <name type="scientific">Methyloversatilis universalis (strain ATCC BAA-1314 / DSM 25237 / JCM 13912 / CCUG 52030 / FAM5)</name>
    <dbReference type="NCBI Taxonomy" id="1000565"/>
    <lineage>
        <taxon>Bacteria</taxon>
        <taxon>Pseudomonadati</taxon>
        <taxon>Pseudomonadota</taxon>
        <taxon>Betaproteobacteria</taxon>
        <taxon>Nitrosomonadales</taxon>
        <taxon>Sterolibacteriaceae</taxon>
        <taxon>Methyloversatilis</taxon>
    </lineage>
</organism>
<dbReference type="eggNOG" id="COG3668">
    <property type="taxonomic scope" value="Bacteria"/>
</dbReference>